<organism evidence="2">
    <name type="scientific">marine sediment metagenome</name>
    <dbReference type="NCBI Taxonomy" id="412755"/>
    <lineage>
        <taxon>unclassified sequences</taxon>
        <taxon>metagenomes</taxon>
        <taxon>ecological metagenomes</taxon>
    </lineage>
</organism>
<dbReference type="EMBL" id="LAZR01004676">
    <property type="protein sequence ID" value="KKN06558.1"/>
    <property type="molecule type" value="Genomic_DNA"/>
</dbReference>
<dbReference type="Pfam" id="PF01663">
    <property type="entry name" value="Phosphodiest"/>
    <property type="match status" value="2"/>
</dbReference>
<dbReference type="InterPro" id="IPR017850">
    <property type="entry name" value="Alkaline_phosphatase_core_sf"/>
</dbReference>
<dbReference type="Gene3D" id="3.40.720.10">
    <property type="entry name" value="Alkaline Phosphatase, subunit A"/>
    <property type="match status" value="2"/>
</dbReference>
<evidence type="ECO:0008006" key="3">
    <source>
        <dbReference type="Google" id="ProtNLM"/>
    </source>
</evidence>
<comment type="caution">
    <text evidence="2">The sequence shown here is derived from an EMBL/GenBank/DDBJ whole genome shotgun (WGS) entry which is preliminary data.</text>
</comment>
<accession>A0A0F9QMH7</accession>
<name>A0A0F9QMH7_9ZZZZ</name>
<dbReference type="GO" id="GO:0016787">
    <property type="term" value="F:hydrolase activity"/>
    <property type="evidence" value="ECO:0007669"/>
    <property type="project" value="UniProtKB-ARBA"/>
</dbReference>
<proteinExistence type="predicted"/>
<dbReference type="SUPFAM" id="SSF53649">
    <property type="entry name" value="Alkaline phosphatase-like"/>
    <property type="match status" value="1"/>
</dbReference>
<protein>
    <recommendedName>
        <fullName evidence="3">Nucleotide pyrophosphatase</fullName>
    </recommendedName>
</protein>
<keyword evidence="1" id="KW-0472">Membrane</keyword>
<feature type="transmembrane region" description="Helical" evidence="1">
    <location>
        <begin position="60"/>
        <end position="83"/>
    </location>
</feature>
<keyword evidence="1" id="KW-0812">Transmembrane</keyword>
<evidence type="ECO:0000256" key="1">
    <source>
        <dbReference type="SAM" id="Phobius"/>
    </source>
</evidence>
<keyword evidence="1" id="KW-1133">Transmembrane helix</keyword>
<dbReference type="InterPro" id="IPR002591">
    <property type="entry name" value="Phosphodiest/P_Trfase"/>
</dbReference>
<reference evidence="2" key="1">
    <citation type="journal article" date="2015" name="Nature">
        <title>Complex archaea that bridge the gap between prokaryotes and eukaryotes.</title>
        <authorList>
            <person name="Spang A."/>
            <person name="Saw J.H."/>
            <person name="Jorgensen S.L."/>
            <person name="Zaremba-Niedzwiedzka K."/>
            <person name="Martijn J."/>
            <person name="Lind A.E."/>
            <person name="van Eijk R."/>
            <person name="Schleper C."/>
            <person name="Guy L."/>
            <person name="Ettema T.J."/>
        </authorList>
    </citation>
    <scope>NUCLEOTIDE SEQUENCE</scope>
</reference>
<evidence type="ECO:0000313" key="2">
    <source>
        <dbReference type="EMBL" id="KKN06558.1"/>
    </source>
</evidence>
<dbReference type="AlphaFoldDB" id="A0A0F9QMH7"/>
<dbReference type="PANTHER" id="PTHR10151">
    <property type="entry name" value="ECTONUCLEOTIDE PYROPHOSPHATASE/PHOSPHODIESTERASE"/>
    <property type="match status" value="1"/>
</dbReference>
<gene>
    <name evidence="2" type="ORF">LCGC14_1076010</name>
</gene>
<feature type="transmembrane region" description="Helical" evidence="1">
    <location>
        <begin position="35"/>
        <end position="54"/>
    </location>
</feature>
<dbReference type="PANTHER" id="PTHR10151:SF120">
    <property type="entry name" value="BIS(5'-ADENOSYL)-TRIPHOSPHATASE"/>
    <property type="match status" value="1"/>
</dbReference>
<sequence>MVQAAISMRSLHPGKLKPLPEKVACPLFSKSGLSLFFPFFILLLAFSLPLQAYIGPGAGFAFLSSFFILFLTFFLALFSFFSWPFRFLLRVIKGQRAYKKSSINRFIIIGLDGLEPTLVEKYMSEGKLPNFSKLKKRGTYAKLQTTIPSISPVAWSSFMTGSNPSKHNIFDFLSRDPKTYLPDLSSARIGKPKKTLSLGKYNIPLSKPEIKGLRKSIPFWKILGQKGIFSTILRVPITFPPEKFNGHLLSGMCTPDLQGSQGTFSFYTSDKERIKKREGGMNIPVTLNGDKIETYISGPENTLLHNDEEIRLPLRISIDKNKEEALLEVSGQKFKLGKHTFSEWKKLTFRPGLGIKIRAICRFYISQIQPHFEMYLTPLNLDPEKPALPISHPFIYSVYLAKLLGSFITLGEANDTWALNEGVLSEEAFLELTYSNHEEWENMLFNAMHKTKKGLITCVFETTDSIQHMFWRYLDESHPALESGQAKMSAKVIEDLYQKMDGLVGKVLGKTDEKDVVIIMSDHGFKSFRRGVNLNSWLYLNGYLSLKEGKKGSDEWFKDVDWEHTKAYALGLGGVYINQKGREAKGTIHAGEETKGLKRELIRKLDGLKDEERNSVAINKVFDRDELPSGPYLDNCPDLVVGYNEGYRISWDSVTGKVNNLVFEDNIKAWSGDHCIDPRIVPGIFFCSEKINTKNPSIMDIAPTALELFGLQVPSHMDGLALLDAQNFSLDKNRKEEKK</sequence>